<dbReference type="InterPro" id="IPR012347">
    <property type="entry name" value="Ferritin-like"/>
</dbReference>
<reference evidence="2 3" key="1">
    <citation type="submission" date="2013-09" db="EMBL/GenBank/DDBJ databases">
        <title>Genome sequencing of Arenimonas oryziterrae.</title>
        <authorList>
            <person name="Chen F."/>
            <person name="Wang G."/>
        </authorList>
    </citation>
    <scope>NUCLEOTIDE SEQUENCE [LARGE SCALE GENOMIC DNA]</scope>
    <source>
        <strain evidence="2 3">YC6267</strain>
    </source>
</reference>
<dbReference type="Proteomes" id="UP000029385">
    <property type="component" value="Unassembled WGS sequence"/>
</dbReference>
<name>A0A091AX69_9GAMM</name>
<dbReference type="EMBL" id="AVCI01000004">
    <property type="protein sequence ID" value="KFN43877.1"/>
    <property type="molecule type" value="Genomic_DNA"/>
</dbReference>
<feature type="domain" description="DUF2383" evidence="1">
    <location>
        <begin position="4"/>
        <end position="110"/>
    </location>
</feature>
<dbReference type="InterPro" id="IPR011971">
    <property type="entry name" value="CHP02284"/>
</dbReference>
<evidence type="ECO:0000313" key="3">
    <source>
        <dbReference type="Proteomes" id="UP000029385"/>
    </source>
</evidence>
<dbReference type="InterPro" id="IPR019052">
    <property type="entry name" value="DUF2383"/>
</dbReference>
<dbReference type="Gene3D" id="1.20.1260.10">
    <property type="match status" value="1"/>
</dbReference>
<evidence type="ECO:0000259" key="1">
    <source>
        <dbReference type="Pfam" id="PF09537"/>
    </source>
</evidence>
<evidence type="ECO:0000313" key="2">
    <source>
        <dbReference type="EMBL" id="KFN43877.1"/>
    </source>
</evidence>
<comment type="caution">
    <text evidence="2">The sequence shown here is derived from an EMBL/GenBank/DDBJ whole genome shotgun (WGS) entry which is preliminary data.</text>
</comment>
<sequence length="151" mass="16917">MTRISHSLIDLVHALNDGIAFYDQASRKSENPHHADVFFRMRHIKSAIAADLNAEIAIEGEAPHLDGSWIGALRHGYAELQSKLANDTNQAWLDQIESQEDRILDAFRLASASDPSDRVRELAKLYLPDVQRMHDEISALTHHSLSELPAS</sequence>
<protein>
    <recommendedName>
        <fullName evidence="1">DUF2383 domain-containing protein</fullName>
    </recommendedName>
</protein>
<gene>
    <name evidence="2" type="ORF">N789_07985</name>
</gene>
<dbReference type="RefSeq" id="WP_022969662.1">
    <property type="nucleotide sequence ID" value="NZ_ATVD01000003.1"/>
</dbReference>
<accession>A0A091AX69</accession>
<dbReference type="NCBIfam" id="TIGR02284">
    <property type="entry name" value="PA2169 family four-helix-bundle protein"/>
    <property type="match status" value="1"/>
</dbReference>
<dbReference type="STRING" id="1121015.GCA_000420545_02048"/>
<dbReference type="Pfam" id="PF09537">
    <property type="entry name" value="DUF2383"/>
    <property type="match status" value="1"/>
</dbReference>
<dbReference type="AlphaFoldDB" id="A0A091AX69"/>
<organism evidence="2 3">
    <name type="scientific">Arenimonas oryziterrae DSM 21050 = YC6267</name>
    <dbReference type="NCBI Taxonomy" id="1121015"/>
    <lineage>
        <taxon>Bacteria</taxon>
        <taxon>Pseudomonadati</taxon>
        <taxon>Pseudomonadota</taxon>
        <taxon>Gammaproteobacteria</taxon>
        <taxon>Lysobacterales</taxon>
        <taxon>Lysobacteraceae</taxon>
        <taxon>Arenimonas</taxon>
    </lineage>
</organism>
<dbReference type="eggNOG" id="COG1633">
    <property type="taxonomic scope" value="Bacteria"/>
</dbReference>
<dbReference type="PATRIC" id="fig|1121015.4.peg.1087"/>
<keyword evidence="3" id="KW-1185">Reference proteome</keyword>
<proteinExistence type="predicted"/>